<dbReference type="EMBL" id="CAJVQC010042674">
    <property type="protein sequence ID" value="CAG8775878.1"/>
    <property type="molecule type" value="Genomic_DNA"/>
</dbReference>
<keyword evidence="2" id="KW-1185">Reference proteome</keyword>
<reference evidence="1" key="1">
    <citation type="submission" date="2021-06" db="EMBL/GenBank/DDBJ databases">
        <authorList>
            <person name="Kallberg Y."/>
            <person name="Tangrot J."/>
            <person name="Rosling A."/>
        </authorList>
    </citation>
    <scope>NUCLEOTIDE SEQUENCE</scope>
    <source>
        <strain evidence="1">MA461A</strain>
    </source>
</reference>
<organism evidence="1 2">
    <name type="scientific">Racocetra persica</name>
    <dbReference type="NCBI Taxonomy" id="160502"/>
    <lineage>
        <taxon>Eukaryota</taxon>
        <taxon>Fungi</taxon>
        <taxon>Fungi incertae sedis</taxon>
        <taxon>Mucoromycota</taxon>
        <taxon>Glomeromycotina</taxon>
        <taxon>Glomeromycetes</taxon>
        <taxon>Diversisporales</taxon>
        <taxon>Gigasporaceae</taxon>
        <taxon>Racocetra</taxon>
    </lineage>
</organism>
<sequence>KQSIVAMNRRDQIYFAILLSVIATIDDSKIIKLREEYSLLGINSKGQ</sequence>
<proteinExistence type="predicted"/>
<feature type="non-terminal residue" evidence="1">
    <location>
        <position position="1"/>
    </location>
</feature>
<accession>A0ACA9R434</accession>
<feature type="non-terminal residue" evidence="1">
    <location>
        <position position="47"/>
    </location>
</feature>
<dbReference type="Proteomes" id="UP000789920">
    <property type="component" value="Unassembled WGS sequence"/>
</dbReference>
<comment type="caution">
    <text evidence="1">The sequence shown here is derived from an EMBL/GenBank/DDBJ whole genome shotgun (WGS) entry which is preliminary data.</text>
</comment>
<name>A0ACA9R434_9GLOM</name>
<evidence type="ECO:0000313" key="2">
    <source>
        <dbReference type="Proteomes" id="UP000789920"/>
    </source>
</evidence>
<gene>
    <name evidence="1" type="ORF">RPERSI_LOCUS16953</name>
</gene>
<evidence type="ECO:0000313" key="1">
    <source>
        <dbReference type="EMBL" id="CAG8775878.1"/>
    </source>
</evidence>
<protein>
    <submittedName>
        <fullName evidence="1">31012_t:CDS:1</fullName>
    </submittedName>
</protein>